<evidence type="ECO:0000313" key="1">
    <source>
        <dbReference type="EMBL" id="PZO88591.1"/>
    </source>
</evidence>
<organism evidence="1 2">
    <name type="scientific">Micavibrio aeruginosavorus</name>
    <dbReference type="NCBI Taxonomy" id="349221"/>
    <lineage>
        <taxon>Bacteria</taxon>
        <taxon>Pseudomonadati</taxon>
        <taxon>Bdellovibrionota</taxon>
        <taxon>Bdellovibrionia</taxon>
        <taxon>Bdellovibrionales</taxon>
        <taxon>Pseudobdellovibrionaceae</taxon>
        <taxon>Micavibrio</taxon>
    </lineage>
</organism>
<protein>
    <submittedName>
        <fullName evidence="1">Uncharacterized protein</fullName>
    </submittedName>
</protein>
<gene>
    <name evidence="1" type="ORF">DI626_01490</name>
</gene>
<sequence length="87" mass="10026">MMKSPKHATHFEINNMGAIKLLSRWMRRHKVARTNHDGKGQLYCFTRTGEFAGKIIFCNQALTGRAVKEIGKYQRTLQEQNNGAFLE</sequence>
<name>A0A2W5BZV8_9BACT</name>
<comment type="caution">
    <text evidence="1">The sequence shown here is derived from an EMBL/GenBank/DDBJ whole genome shotgun (WGS) entry which is preliminary data.</text>
</comment>
<evidence type="ECO:0000313" key="2">
    <source>
        <dbReference type="Proteomes" id="UP000249557"/>
    </source>
</evidence>
<dbReference type="EMBL" id="QFNK01000013">
    <property type="protein sequence ID" value="PZO88591.1"/>
    <property type="molecule type" value="Genomic_DNA"/>
</dbReference>
<dbReference type="AlphaFoldDB" id="A0A2W5BZV8"/>
<dbReference type="Proteomes" id="UP000249557">
    <property type="component" value="Unassembled WGS sequence"/>
</dbReference>
<reference evidence="1 2" key="1">
    <citation type="submission" date="2017-08" db="EMBL/GenBank/DDBJ databases">
        <title>Infants hospitalized years apart are colonized by the same room-sourced microbial strains.</title>
        <authorList>
            <person name="Brooks B."/>
            <person name="Olm M.R."/>
            <person name="Firek B.A."/>
            <person name="Baker R."/>
            <person name="Thomas B.C."/>
            <person name="Morowitz M.J."/>
            <person name="Banfield J.F."/>
        </authorList>
    </citation>
    <scope>NUCLEOTIDE SEQUENCE [LARGE SCALE GENOMIC DNA]</scope>
    <source>
        <strain evidence="1">S2_018_000_R2_104</strain>
    </source>
</reference>
<accession>A0A2W5BZV8</accession>
<proteinExistence type="predicted"/>